<dbReference type="EMBL" id="LCKX01000003">
    <property type="protein sequence ID" value="KKU08006.1"/>
    <property type="molecule type" value="Genomic_DNA"/>
</dbReference>
<comment type="caution">
    <text evidence="2">The sequence shown here is derived from an EMBL/GenBank/DDBJ whole genome shotgun (WGS) entry which is preliminary data.</text>
</comment>
<name>A0A0G1MHZ8_9BACT</name>
<keyword evidence="1" id="KW-0812">Transmembrane</keyword>
<reference evidence="2 3" key="1">
    <citation type="journal article" date="2015" name="Nature">
        <title>rRNA introns, odd ribosomes, and small enigmatic genomes across a large radiation of phyla.</title>
        <authorList>
            <person name="Brown C.T."/>
            <person name="Hug L.A."/>
            <person name="Thomas B.C."/>
            <person name="Sharon I."/>
            <person name="Castelle C.J."/>
            <person name="Singh A."/>
            <person name="Wilkins M.J."/>
            <person name="Williams K.H."/>
            <person name="Banfield J.F."/>
        </authorList>
    </citation>
    <scope>NUCLEOTIDE SEQUENCE [LARGE SCALE GENOMIC DNA]</scope>
</reference>
<evidence type="ECO:0000256" key="1">
    <source>
        <dbReference type="SAM" id="Phobius"/>
    </source>
</evidence>
<protein>
    <submittedName>
        <fullName evidence="2">Uncharacterized protein</fullName>
    </submittedName>
</protein>
<sequence length="227" mass="25725">MDTQPINDHSPAPIEHPPLTNDRSCLRRGCSWSFGCGLILVAALALAAWFFSNPSAELRATLPQNFPSSIAMYRFDERDGITYLSGARFNRPWNKRLTAVKLAVGKMLTIIHILNPNDLLVSNDQTFAYKDVTFEWLKTFLKKENTGVTDTITIVWDGLDAAPQTISKFYKQNFDAQDFFYVETLNADQTRTITFSKKTIEGKINITPDPKNPNTTPHAELRIHYIP</sequence>
<gene>
    <name evidence="2" type="ORF">UX10_C0003G0016</name>
</gene>
<keyword evidence="1" id="KW-0472">Membrane</keyword>
<proteinExistence type="predicted"/>
<accession>A0A0G1MHZ8</accession>
<feature type="transmembrane region" description="Helical" evidence="1">
    <location>
        <begin position="32"/>
        <end position="51"/>
    </location>
</feature>
<organism evidence="2 3">
    <name type="scientific">Candidatus Magasanikbacteria bacterium GW2011_GWA2_45_39</name>
    <dbReference type="NCBI Taxonomy" id="1619041"/>
    <lineage>
        <taxon>Bacteria</taxon>
        <taxon>Candidatus Magasanikiibacteriota</taxon>
    </lineage>
</organism>
<dbReference type="AlphaFoldDB" id="A0A0G1MHZ8"/>
<keyword evidence="1" id="KW-1133">Transmembrane helix</keyword>
<evidence type="ECO:0000313" key="3">
    <source>
        <dbReference type="Proteomes" id="UP000033999"/>
    </source>
</evidence>
<evidence type="ECO:0000313" key="2">
    <source>
        <dbReference type="EMBL" id="KKU08006.1"/>
    </source>
</evidence>
<dbReference type="Proteomes" id="UP000033999">
    <property type="component" value="Unassembled WGS sequence"/>
</dbReference>